<dbReference type="EC" id="2.1.2.9" evidence="2 5"/>
<dbReference type="PROSITE" id="PS00373">
    <property type="entry name" value="GART"/>
    <property type="match status" value="1"/>
</dbReference>
<dbReference type="InterPro" id="IPR044135">
    <property type="entry name" value="Met-tRNA-FMT_C"/>
</dbReference>
<evidence type="ECO:0000256" key="5">
    <source>
        <dbReference type="HAMAP-Rule" id="MF_00182"/>
    </source>
</evidence>
<sequence length="300" mass="31923">MRLVFMGSPAFAVPALRALCSAGHEVAAVYCQRPKPAGRGQRVTRCAVHQVADELGLPVRTPQRLRGNTEEEDHLRSLGLDYGVVVAYGLILPAALLHAPRRGCLNIHASLLPRWRGAAPIQAAILAGDSETGITIMQMDAGLDTGPALFAESVPIGPDDTSATLHDRLSEIGGRMILLALSGEWPRTPQPEDGTYAPKLSKVDSVVDWSRPAGEIERRIRAFTPWPGTETILGGEVLKIVTAEIVDAGGEPGVVLDDNFTIACGDRALRLTRIKRAGGATMDGAAFLRGHDVPIGTRLG</sequence>
<evidence type="ECO:0000256" key="2">
    <source>
        <dbReference type="ARBA" id="ARBA00012261"/>
    </source>
</evidence>
<dbReference type="SUPFAM" id="SSF53328">
    <property type="entry name" value="Formyltransferase"/>
    <property type="match status" value="1"/>
</dbReference>
<dbReference type="EMBL" id="FTNE01000014">
    <property type="protein sequence ID" value="SIR04879.1"/>
    <property type="molecule type" value="Genomic_DNA"/>
</dbReference>
<proteinExistence type="inferred from homology"/>
<dbReference type="GO" id="GO:0004479">
    <property type="term" value="F:methionyl-tRNA formyltransferase activity"/>
    <property type="evidence" value="ECO:0007669"/>
    <property type="project" value="UniProtKB-UniRule"/>
</dbReference>
<comment type="catalytic activity">
    <reaction evidence="5">
        <text>L-methionyl-tRNA(fMet) + (6R)-10-formyltetrahydrofolate = N-formyl-L-methionyl-tRNA(fMet) + (6S)-5,6,7,8-tetrahydrofolate + H(+)</text>
        <dbReference type="Rhea" id="RHEA:24380"/>
        <dbReference type="Rhea" id="RHEA-COMP:9952"/>
        <dbReference type="Rhea" id="RHEA-COMP:9953"/>
        <dbReference type="ChEBI" id="CHEBI:15378"/>
        <dbReference type="ChEBI" id="CHEBI:57453"/>
        <dbReference type="ChEBI" id="CHEBI:78530"/>
        <dbReference type="ChEBI" id="CHEBI:78844"/>
        <dbReference type="ChEBI" id="CHEBI:195366"/>
        <dbReference type="EC" id="2.1.2.9"/>
    </reaction>
</comment>
<comment type="function">
    <text evidence="5">Attaches a formyl group to the free amino group of methionyl-tRNA(fMet). The formyl group appears to play a dual role in the initiator identity of N-formylmethionyl-tRNA by promoting its recognition by IF2 and preventing the misappropriation of this tRNA by the elongation apparatus.</text>
</comment>
<dbReference type="RefSeq" id="WP_029311835.1">
    <property type="nucleotide sequence ID" value="NZ_FTNE01000014.1"/>
</dbReference>
<dbReference type="AlphaFoldDB" id="A0A8G2CLL2"/>
<dbReference type="HAMAP" id="MF_00182">
    <property type="entry name" value="Formyl_trans"/>
    <property type="match status" value="1"/>
</dbReference>
<evidence type="ECO:0000259" key="6">
    <source>
        <dbReference type="Pfam" id="PF00551"/>
    </source>
</evidence>
<gene>
    <name evidence="5" type="primary">fmt</name>
    <name evidence="8" type="ORF">SAMN05421828_11449</name>
</gene>
<keyword evidence="4 5" id="KW-0648">Protein biosynthesis</keyword>
<comment type="similarity">
    <text evidence="1 5">Belongs to the Fmt family.</text>
</comment>
<dbReference type="InterPro" id="IPR041711">
    <property type="entry name" value="Met-tRNA-FMT_N"/>
</dbReference>
<organism evidence="8 9">
    <name type="scientific">Acidiphilium rubrum</name>
    <dbReference type="NCBI Taxonomy" id="526"/>
    <lineage>
        <taxon>Bacteria</taxon>
        <taxon>Pseudomonadati</taxon>
        <taxon>Pseudomonadota</taxon>
        <taxon>Alphaproteobacteria</taxon>
        <taxon>Acetobacterales</taxon>
        <taxon>Acidocellaceae</taxon>
        <taxon>Acidiphilium</taxon>
    </lineage>
</organism>
<feature type="domain" description="Formyl transferase N-terminal" evidence="6">
    <location>
        <begin position="1"/>
        <end position="180"/>
    </location>
</feature>
<dbReference type="Gene3D" id="3.40.50.12230">
    <property type="match status" value="1"/>
</dbReference>
<dbReference type="InterPro" id="IPR005794">
    <property type="entry name" value="Fmt"/>
</dbReference>
<reference evidence="8 9" key="1">
    <citation type="submission" date="2017-01" db="EMBL/GenBank/DDBJ databases">
        <authorList>
            <person name="Varghese N."/>
            <person name="Submissions S."/>
        </authorList>
    </citation>
    <scope>NUCLEOTIDE SEQUENCE [LARGE SCALE GENOMIC DNA]</scope>
    <source>
        <strain evidence="8 9">ATCC 35905</strain>
    </source>
</reference>
<dbReference type="Pfam" id="PF02911">
    <property type="entry name" value="Formyl_trans_C"/>
    <property type="match status" value="1"/>
</dbReference>
<dbReference type="Proteomes" id="UP000186308">
    <property type="component" value="Unassembled WGS sequence"/>
</dbReference>
<name>A0A8G2CLL2_ACIRU</name>
<dbReference type="CDD" id="cd08646">
    <property type="entry name" value="FMT_core_Met-tRNA-FMT_N"/>
    <property type="match status" value="1"/>
</dbReference>
<dbReference type="OrthoDB" id="9802815at2"/>
<dbReference type="InterPro" id="IPR001555">
    <property type="entry name" value="GART_AS"/>
</dbReference>
<dbReference type="InterPro" id="IPR036477">
    <property type="entry name" value="Formyl_transf_N_sf"/>
</dbReference>
<dbReference type="InterPro" id="IPR002376">
    <property type="entry name" value="Formyl_transf_N"/>
</dbReference>
<evidence type="ECO:0000313" key="8">
    <source>
        <dbReference type="EMBL" id="SIR04879.1"/>
    </source>
</evidence>
<keyword evidence="3 5" id="KW-0808">Transferase</keyword>
<feature type="domain" description="Formyl transferase C-terminal" evidence="7">
    <location>
        <begin position="199"/>
        <end position="291"/>
    </location>
</feature>
<evidence type="ECO:0000256" key="1">
    <source>
        <dbReference type="ARBA" id="ARBA00010699"/>
    </source>
</evidence>
<accession>A0A8G2CLL2</accession>
<evidence type="ECO:0000313" key="9">
    <source>
        <dbReference type="Proteomes" id="UP000186308"/>
    </source>
</evidence>
<dbReference type="PANTHER" id="PTHR11138">
    <property type="entry name" value="METHIONYL-TRNA FORMYLTRANSFERASE"/>
    <property type="match status" value="1"/>
</dbReference>
<dbReference type="GO" id="GO:0005829">
    <property type="term" value="C:cytosol"/>
    <property type="evidence" value="ECO:0007669"/>
    <property type="project" value="TreeGrafter"/>
</dbReference>
<dbReference type="NCBIfam" id="TIGR00460">
    <property type="entry name" value="fmt"/>
    <property type="match status" value="1"/>
</dbReference>
<evidence type="ECO:0000256" key="4">
    <source>
        <dbReference type="ARBA" id="ARBA00022917"/>
    </source>
</evidence>
<feature type="binding site" evidence="5">
    <location>
        <begin position="110"/>
        <end position="113"/>
    </location>
    <ligand>
        <name>(6S)-5,6,7,8-tetrahydrofolate</name>
        <dbReference type="ChEBI" id="CHEBI:57453"/>
    </ligand>
</feature>
<keyword evidence="9" id="KW-1185">Reference proteome</keyword>
<dbReference type="PANTHER" id="PTHR11138:SF5">
    <property type="entry name" value="METHIONYL-TRNA FORMYLTRANSFERASE, MITOCHONDRIAL"/>
    <property type="match status" value="1"/>
</dbReference>
<dbReference type="InterPro" id="IPR011034">
    <property type="entry name" value="Formyl_transferase-like_C_sf"/>
</dbReference>
<dbReference type="InterPro" id="IPR005793">
    <property type="entry name" value="Formyl_trans_C"/>
</dbReference>
<evidence type="ECO:0000259" key="7">
    <source>
        <dbReference type="Pfam" id="PF02911"/>
    </source>
</evidence>
<evidence type="ECO:0000256" key="3">
    <source>
        <dbReference type="ARBA" id="ARBA00022679"/>
    </source>
</evidence>
<dbReference type="SUPFAM" id="SSF50486">
    <property type="entry name" value="FMT C-terminal domain-like"/>
    <property type="match status" value="1"/>
</dbReference>
<dbReference type="Pfam" id="PF00551">
    <property type="entry name" value="Formyl_trans_N"/>
    <property type="match status" value="1"/>
</dbReference>
<comment type="caution">
    <text evidence="8">The sequence shown here is derived from an EMBL/GenBank/DDBJ whole genome shotgun (WGS) entry which is preliminary data.</text>
</comment>
<dbReference type="CDD" id="cd08704">
    <property type="entry name" value="Met_tRNA_FMT_C"/>
    <property type="match status" value="1"/>
</dbReference>
<protein>
    <recommendedName>
        <fullName evidence="2 5">Methionyl-tRNA formyltransferase</fullName>
        <ecNumber evidence="2 5">2.1.2.9</ecNumber>
    </recommendedName>
</protein>